<dbReference type="GeneTree" id="ENSGT00940000155200"/>
<dbReference type="Proteomes" id="UP000265040">
    <property type="component" value="Chromosome 6"/>
</dbReference>
<protein>
    <recommendedName>
        <fullName evidence="2">Carboxylesterase type B domain-containing protein</fullName>
    </recommendedName>
</protein>
<dbReference type="PANTHER" id="PTHR11559">
    <property type="entry name" value="CARBOXYLESTERASE"/>
    <property type="match status" value="1"/>
</dbReference>
<proteinExistence type="inferred from homology"/>
<reference evidence="3" key="1">
    <citation type="submission" date="2021-04" db="EMBL/GenBank/DDBJ databases">
        <authorList>
            <consortium name="Wellcome Sanger Institute Data Sharing"/>
        </authorList>
    </citation>
    <scope>NUCLEOTIDE SEQUENCE [LARGE SCALE GENOMIC DNA]</scope>
</reference>
<accession>A0A7N6BY77</accession>
<reference evidence="3" key="3">
    <citation type="submission" date="2025-09" db="UniProtKB">
        <authorList>
            <consortium name="Ensembl"/>
        </authorList>
    </citation>
    <scope>IDENTIFICATION</scope>
</reference>
<dbReference type="Pfam" id="PF00135">
    <property type="entry name" value="COesterase"/>
    <property type="match status" value="1"/>
</dbReference>
<sequence length="190" mass="22138">MYHSFSLSIHFLKPKHAIIRDLMIDKYIGTGEDHVKNRDGLTEMLGDMLFKQTQNFHLSGIDAGAPVYLYEYQHPPKFLAIYKKHFSAPDTWTQHMFQHIIFTSDSCPEEEEKLSKIMMSYWGNFARTGSPNGDGLVHWPKYEAGEEYLAIGLKQQVTGHHLKKDRFVLLTQTLPEKVKQHQEKMERSEL</sequence>
<dbReference type="InterPro" id="IPR029058">
    <property type="entry name" value="AB_hydrolase_fold"/>
</dbReference>
<evidence type="ECO:0000256" key="1">
    <source>
        <dbReference type="ARBA" id="ARBA00005964"/>
    </source>
</evidence>
<dbReference type="Ensembl" id="ENSATET00000069749.2">
    <property type="protein sequence ID" value="ENSATEP00000069126.2"/>
    <property type="gene ID" value="ENSATEG00000031230.1"/>
</dbReference>
<dbReference type="InterPro" id="IPR002018">
    <property type="entry name" value="CarbesteraseB"/>
</dbReference>
<dbReference type="SUPFAM" id="SSF53474">
    <property type="entry name" value="alpha/beta-Hydrolases"/>
    <property type="match status" value="1"/>
</dbReference>
<evidence type="ECO:0000259" key="2">
    <source>
        <dbReference type="Pfam" id="PF00135"/>
    </source>
</evidence>
<dbReference type="InterPro" id="IPR050309">
    <property type="entry name" value="Type-B_Carboxylest/Lipase"/>
</dbReference>
<evidence type="ECO:0000313" key="3">
    <source>
        <dbReference type="Ensembl" id="ENSATEP00000069126.2"/>
    </source>
</evidence>
<dbReference type="Gene3D" id="3.40.50.1820">
    <property type="entry name" value="alpha/beta hydrolase"/>
    <property type="match status" value="1"/>
</dbReference>
<dbReference type="InParanoid" id="A0A7N6BY77"/>
<name>A0A7N6BY77_ANATE</name>
<organism evidence="3 4">
    <name type="scientific">Anabas testudineus</name>
    <name type="common">Climbing perch</name>
    <name type="synonym">Anthias testudineus</name>
    <dbReference type="NCBI Taxonomy" id="64144"/>
    <lineage>
        <taxon>Eukaryota</taxon>
        <taxon>Metazoa</taxon>
        <taxon>Chordata</taxon>
        <taxon>Craniata</taxon>
        <taxon>Vertebrata</taxon>
        <taxon>Euteleostomi</taxon>
        <taxon>Actinopterygii</taxon>
        <taxon>Neopterygii</taxon>
        <taxon>Teleostei</taxon>
        <taxon>Neoteleostei</taxon>
        <taxon>Acanthomorphata</taxon>
        <taxon>Anabantaria</taxon>
        <taxon>Anabantiformes</taxon>
        <taxon>Anabantoidei</taxon>
        <taxon>Anabantidae</taxon>
        <taxon>Anabas</taxon>
    </lineage>
</organism>
<evidence type="ECO:0000313" key="4">
    <source>
        <dbReference type="Proteomes" id="UP000265040"/>
    </source>
</evidence>
<comment type="similarity">
    <text evidence="1">Belongs to the type-B carboxylesterase/lipase family.</text>
</comment>
<reference evidence="3" key="2">
    <citation type="submission" date="2025-08" db="UniProtKB">
        <authorList>
            <consortium name="Ensembl"/>
        </authorList>
    </citation>
    <scope>IDENTIFICATION</scope>
</reference>
<dbReference type="AlphaFoldDB" id="A0A7N6BY77"/>
<feature type="domain" description="Carboxylesterase type B" evidence="2">
    <location>
        <begin position="16"/>
        <end position="166"/>
    </location>
</feature>
<keyword evidence="4" id="KW-1185">Reference proteome</keyword>